<keyword evidence="1" id="KW-0812">Transmembrane</keyword>
<accession>B4CYN6</accession>
<dbReference type="eggNOG" id="ENOG503171K">
    <property type="taxonomic scope" value="Bacteria"/>
</dbReference>
<dbReference type="SUPFAM" id="SSF81324">
    <property type="entry name" value="Voltage-gated potassium channels"/>
    <property type="match status" value="1"/>
</dbReference>
<feature type="transmembrane region" description="Helical" evidence="1">
    <location>
        <begin position="6"/>
        <end position="27"/>
    </location>
</feature>
<keyword evidence="4" id="KW-1185">Reference proteome</keyword>
<evidence type="ECO:0000259" key="2">
    <source>
        <dbReference type="Pfam" id="PF07885"/>
    </source>
</evidence>
<dbReference type="STRING" id="497964.CfE428DRAFT_1774"/>
<evidence type="ECO:0000313" key="3">
    <source>
        <dbReference type="EMBL" id="EDY20577.1"/>
    </source>
</evidence>
<name>B4CYN6_9BACT</name>
<feature type="domain" description="Potassium channel" evidence="2">
    <location>
        <begin position="65"/>
        <end position="131"/>
    </location>
</feature>
<protein>
    <submittedName>
        <fullName evidence="3">Ion transport 2 domain protein</fullName>
    </submittedName>
</protein>
<dbReference type="InParanoid" id="B4CYN6"/>
<comment type="caution">
    <text evidence="3">The sequence shown here is derived from an EMBL/GenBank/DDBJ whole genome shotgun (WGS) entry which is preliminary data.</text>
</comment>
<sequence precursor="true">MLLPLLLATGMLVFGLNIQALIMAWLVERLPRLAEWAVRGKRVRRFVGVLDLVLLHVLGAAMVQIAAWALIFRVVGEFHDYPAAFYHSAVNFTTLGYGDLVMSPRWRLLGPLEALNGGLVLGLSSAILVSTFGHLRDARHGASHGLHRQSS</sequence>
<organism evidence="3 4">
    <name type="scientific">Chthoniobacter flavus Ellin428</name>
    <dbReference type="NCBI Taxonomy" id="497964"/>
    <lineage>
        <taxon>Bacteria</taxon>
        <taxon>Pseudomonadati</taxon>
        <taxon>Verrucomicrobiota</taxon>
        <taxon>Spartobacteria</taxon>
        <taxon>Chthoniobacterales</taxon>
        <taxon>Chthoniobacteraceae</taxon>
        <taxon>Chthoniobacter</taxon>
    </lineage>
</organism>
<gene>
    <name evidence="3" type="ORF">CfE428DRAFT_1774</name>
</gene>
<feature type="transmembrane region" description="Helical" evidence="1">
    <location>
        <begin position="48"/>
        <end position="71"/>
    </location>
</feature>
<dbReference type="Proteomes" id="UP000005824">
    <property type="component" value="Unassembled WGS sequence"/>
</dbReference>
<evidence type="ECO:0000313" key="4">
    <source>
        <dbReference type="Proteomes" id="UP000005824"/>
    </source>
</evidence>
<dbReference type="InterPro" id="IPR013099">
    <property type="entry name" value="K_chnl_dom"/>
</dbReference>
<keyword evidence="1" id="KW-0472">Membrane</keyword>
<evidence type="ECO:0000256" key="1">
    <source>
        <dbReference type="SAM" id="Phobius"/>
    </source>
</evidence>
<keyword evidence="1" id="KW-1133">Transmembrane helix</keyword>
<dbReference type="AlphaFoldDB" id="B4CYN6"/>
<proteinExistence type="predicted"/>
<dbReference type="Pfam" id="PF07885">
    <property type="entry name" value="Ion_trans_2"/>
    <property type="match status" value="1"/>
</dbReference>
<reference evidence="3 4" key="1">
    <citation type="journal article" date="2011" name="J. Bacteriol.">
        <title>Genome sequence of Chthoniobacter flavus Ellin428, an aerobic heterotrophic soil bacterium.</title>
        <authorList>
            <person name="Kant R."/>
            <person name="van Passel M.W."/>
            <person name="Palva A."/>
            <person name="Lucas S."/>
            <person name="Lapidus A."/>
            <person name="Glavina Del Rio T."/>
            <person name="Dalin E."/>
            <person name="Tice H."/>
            <person name="Bruce D."/>
            <person name="Goodwin L."/>
            <person name="Pitluck S."/>
            <person name="Larimer F.W."/>
            <person name="Land M.L."/>
            <person name="Hauser L."/>
            <person name="Sangwan P."/>
            <person name="de Vos W.M."/>
            <person name="Janssen P.H."/>
            <person name="Smidt H."/>
        </authorList>
    </citation>
    <scope>NUCLEOTIDE SEQUENCE [LARGE SCALE GENOMIC DNA]</scope>
    <source>
        <strain evidence="3 4">Ellin428</strain>
    </source>
</reference>
<dbReference type="Gene3D" id="1.10.287.70">
    <property type="match status" value="1"/>
</dbReference>
<dbReference type="EMBL" id="ABVL01000004">
    <property type="protein sequence ID" value="EDY20577.1"/>
    <property type="molecule type" value="Genomic_DNA"/>
</dbReference>
<dbReference type="RefSeq" id="WP_006979100.1">
    <property type="nucleotide sequence ID" value="NZ_ABVL01000004.1"/>
</dbReference>